<dbReference type="Proteomes" id="UP000678484">
    <property type="component" value="Unassembled WGS sequence"/>
</dbReference>
<protein>
    <submittedName>
        <fullName evidence="3">Universal stress protein</fullName>
    </submittedName>
</protein>
<dbReference type="AlphaFoldDB" id="A0A8T5CH59"/>
<dbReference type="EMBL" id="JAERQX010000053">
    <property type="protein sequence ID" value="MBS8134061.1"/>
    <property type="molecule type" value="Genomic_DNA"/>
</dbReference>
<evidence type="ECO:0000313" key="5">
    <source>
        <dbReference type="EMBL" id="MBS8134061.1"/>
    </source>
</evidence>
<proteinExistence type="predicted"/>
<dbReference type="Proteomes" id="UP000676028">
    <property type="component" value="Unassembled WGS sequence"/>
</dbReference>
<dbReference type="Pfam" id="PF00582">
    <property type="entry name" value="Usp"/>
    <property type="match status" value="1"/>
</dbReference>
<dbReference type="EMBL" id="JAERQV010000051">
    <property type="protein sequence ID" value="MBS8126317.1"/>
    <property type="molecule type" value="Genomic_DNA"/>
</dbReference>
<gene>
    <name evidence="2" type="ORF">JK351_19450</name>
    <name evidence="5" type="ORF">JK352_19480</name>
    <name evidence="4" type="ORF">JK353_19420</name>
    <name evidence="3" type="ORF">JK354_19435</name>
</gene>
<dbReference type="EMBL" id="JAERQW010000051">
    <property type="protein sequence ID" value="MBS8130183.1"/>
    <property type="molecule type" value="Genomic_DNA"/>
</dbReference>
<dbReference type="Gene3D" id="3.40.50.620">
    <property type="entry name" value="HUPs"/>
    <property type="match status" value="1"/>
</dbReference>
<comment type="caution">
    <text evidence="3">The sequence shown here is derived from an EMBL/GenBank/DDBJ whole genome shotgun (WGS) entry which is preliminary data.</text>
</comment>
<evidence type="ECO:0000259" key="1">
    <source>
        <dbReference type="Pfam" id="PF00582"/>
    </source>
</evidence>
<dbReference type="Proteomes" id="UP000679789">
    <property type="component" value="Unassembled WGS sequence"/>
</dbReference>
<dbReference type="SUPFAM" id="SSF52402">
    <property type="entry name" value="Adenine nucleotide alpha hydrolases-like"/>
    <property type="match status" value="1"/>
</dbReference>
<dbReference type="InterPro" id="IPR006016">
    <property type="entry name" value="UspA"/>
</dbReference>
<evidence type="ECO:0000313" key="2">
    <source>
        <dbReference type="EMBL" id="MBS8121305.1"/>
    </source>
</evidence>
<dbReference type="CDD" id="cd00293">
    <property type="entry name" value="USP-like"/>
    <property type="match status" value="1"/>
</dbReference>
<organism evidence="3 6">
    <name type="scientific">Haloferax volcanii</name>
    <name type="common">Halobacterium volcanii</name>
    <dbReference type="NCBI Taxonomy" id="2246"/>
    <lineage>
        <taxon>Archaea</taxon>
        <taxon>Methanobacteriati</taxon>
        <taxon>Methanobacteriota</taxon>
        <taxon>Stenosarchaea group</taxon>
        <taxon>Halobacteria</taxon>
        <taxon>Halobacteriales</taxon>
        <taxon>Haloferacaceae</taxon>
        <taxon>Haloferax</taxon>
    </lineage>
</organism>
<name>A0A8T5CH59_HALVO</name>
<evidence type="ECO:0000313" key="4">
    <source>
        <dbReference type="EMBL" id="MBS8130183.1"/>
    </source>
</evidence>
<dbReference type="Proteomes" id="UP000679371">
    <property type="component" value="Unassembled WGS sequence"/>
</dbReference>
<reference evidence="3" key="1">
    <citation type="journal article" date="2021" name="Nat. Microbiol.">
        <title>Cell division in the archaeon Haloferax volcanii relies on two FtsZ proteins with distinct functions in division ring assembly and constriction.</title>
        <authorList>
            <person name="Liao Y."/>
            <person name="Ithurbide S."/>
            <person name="Evenhuis C."/>
            <person name="Loewe J."/>
            <person name="Duggin I.G."/>
        </authorList>
    </citation>
    <scope>NUCLEOTIDE SEQUENCE</scope>
    <source>
        <strain evidence="2">H98</strain>
        <strain evidence="5">ID112 - delta_ftsZ1_delta_ftsZ2</strain>
        <strain evidence="3">ID76 - delta_ftsZ1</strain>
        <strain evidence="4">ID77 - delta_ftsZ2</strain>
    </source>
</reference>
<dbReference type="EMBL" id="JAERQU010000051">
    <property type="protein sequence ID" value="MBS8121305.1"/>
    <property type="molecule type" value="Genomic_DNA"/>
</dbReference>
<dbReference type="InterPro" id="IPR014729">
    <property type="entry name" value="Rossmann-like_a/b/a_fold"/>
</dbReference>
<feature type="domain" description="UspA" evidence="1">
    <location>
        <begin position="1"/>
        <end position="67"/>
    </location>
</feature>
<accession>A0A8T5CH59</accession>
<evidence type="ECO:0000313" key="3">
    <source>
        <dbReference type="EMBL" id="MBS8126317.1"/>
    </source>
</evidence>
<evidence type="ECO:0000313" key="6">
    <source>
        <dbReference type="Proteomes" id="UP000676028"/>
    </source>
</evidence>
<sequence>MISRVLVPMDDSEMSERALKYALETHAGADITVLHVVGEPSPMMGKAMGLALESDIEQAAEEHASEVLQHARDIADQYDIKIQYFTKPFS</sequence>